<evidence type="ECO:0000256" key="2">
    <source>
        <dbReference type="RuleBase" id="RU003858"/>
    </source>
</evidence>
<sequence>MDEIFRDGSDDEVTQRFTDSPEFESLKDNIASLLFEINGQISTLQQFISTLHSLLERNVANTKVVENIDKKSIQNIRKVGGLIKQLNELVVNVDSISENELDKTQVIAREKLVRDSRYSLQEFQSTQRQYANVMKDINSRAKVALDQEEEEQRHRNEVALQQRQRQGPHNVQMVVEREPINNEEFAYQQNLIRERDQEISNIENGIVELNEIFKDLGAVVQQQGLLVDNIEANIYTTADNTQQASRELNKAIKSQKHSSKWCLYLLIALSCMLVMLLLIVFV</sequence>
<evidence type="ECO:0000256" key="1">
    <source>
        <dbReference type="ARBA" id="ARBA00009063"/>
    </source>
</evidence>
<keyword evidence="3" id="KW-0812">Transmembrane</keyword>
<reference evidence="5 6" key="1">
    <citation type="submission" date="2016-08" db="EMBL/GenBank/DDBJ databases">
        <title>Draft genome sequence of allopolyploid Zygosaccharomyces rouxii.</title>
        <authorList>
            <person name="Watanabe J."/>
            <person name="Uehara K."/>
            <person name="Mogi Y."/>
            <person name="Tsukioka Y."/>
        </authorList>
    </citation>
    <scope>NUCLEOTIDE SEQUENCE [LARGE SCALE GENOMIC DNA]</scope>
    <source>
        <strain evidence="5 6">NBRC 110957</strain>
    </source>
</reference>
<dbReference type="Proteomes" id="UP000187013">
    <property type="component" value="Unassembled WGS sequence"/>
</dbReference>
<accession>A0A1Q3AC12</accession>
<keyword evidence="3" id="KW-0472">Membrane</keyword>
<protein>
    <recommendedName>
        <fullName evidence="4">t-SNARE coiled-coil homology domain-containing protein</fullName>
    </recommendedName>
</protein>
<dbReference type="InterPro" id="IPR045242">
    <property type="entry name" value="Syntaxin"/>
</dbReference>
<dbReference type="InterPro" id="IPR010989">
    <property type="entry name" value="SNARE"/>
</dbReference>
<dbReference type="CDD" id="cd15840">
    <property type="entry name" value="SNARE_Qa"/>
    <property type="match status" value="1"/>
</dbReference>
<evidence type="ECO:0000259" key="4">
    <source>
        <dbReference type="PROSITE" id="PS50192"/>
    </source>
</evidence>
<proteinExistence type="inferred from homology"/>
<feature type="domain" description="T-SNARE coiled-coil homology" evidence="4">
    <location>
        <begin position="189"/>
        <end position="251"/>
    </location>
</feature>
<dbReference type="OrthoDB" id="364348at2759"/>
<comment type="similarity">
    <text evidence="1 2">Belongs to the syntaxin family.</text>
</comment>
<dbReference type="InterPro" id="IPR006012">
    <property type="entry name" value="Syntaxin/epimorphin_CS"/>
</dbReference>
<dbReference type="PROSITE" id="PS00914">
    <property type="entry name" value="SYNTAXIN"/>
    <property type="match status" value="1"/>
</dbReference>
<feature type="transmembrane region" description="Helical" evidence="3">
    <location>
        <begin position="261"/>
        <end position="281"/>
    </location>
</feature>
<dbReference type="SMART" id="SM00397">
    <property type="entry name" value="t_SNARE"/>
    <property type="match status" value="1"/>
</dbReference>
<gene>
    <name evidence="5" type="ORF">ZYGR_0AI04710</name>
</gene>
<dbReference type="GO" id="GO:0006896">
    <property type="term" value="P:Golgi to vacuole transport"/>
    <property type="evidence" value="ECO:0007669"/>
    <property type="project" value="TreeGrafter"/>
</dbReference>
<dbReference type="Pfam" id="PF05739">
    <property type="entry name" value="SNARE"/>
    <property type="match status" value="1"/>
</dbReference>
<dbReference type="FunFam" id="1.20.5.110:FF:000100">
    <property type="entry name" value="Pep12p"/>
    <property type="match status" value="1"/>
</dbReference>
<name>A0A1Q3AC12_ZYGRO</name>
<dbReference type="GO" id="GO:0031201">
    <property type="term" value="C:SNARE complex"/>
    <property type="evidence" value="ECO:0007669"/>
    <property type="project" value="TreeGrafter"/>
</dbReference>
<dbReference type="GO" id="GO:0005484">
    <property type="term" value="F:SNAP receptor activity"/>
    <property type="evidence" value="ECO:0007669"/>
    <property type="project" value="InterPro"/>
</dbReference>
<evidence type="ECO:0000313" key="6">
    <source>
        <dbReference type="Proteomes" id="UP000187013"/>
    </source>
</evidence>
<dbReference type="GO" id="GO:0000149">
    <property type="term" value="F:SNARE binding"/>
    <property type="evidence" value="ECO:0007669"/>
    <property type="project" value="TreeGrafter"/>
</dbReference>
<dbReference type="InterPro" id="IPR000727">
    <property type="entry name" value="T_SNARE_dom"/>
</dbReference>
<dbReference type="PANTHER" id="PTHR19957:SF38">
    <property type="entry name" value="LD27581P"/>
    <property type="match status" value="1"/>
</dbReference>
<dbReference type="GO" id="GO:0006886">
    <property type="term" value="P:intracellular protein transport"/>
    <property type="evidence" value="ECO:0007669"/>
    <property type="project" value="InterPro"/>
</dbReference>
<dbReference type="PROSITE" id="PS50192">
    <property type="entry name" value="T_SNARE"/>
    <property type="match status" value="1"/>
</dbReference>
<comment type="caution">
    <text evidence="5">The sequence shown here is derived from an EMBL/GenBank/DDBJ whole genome shotgun (WGS) entry which is preliminary data.</text>
</comment>
<dbReference type="EMBL" id="BDGX01000035">
    <property type="protein sequence ID" value="GAV53188.1"/>
    <property type="molecule type" value="Genomic_DNA"/>
</dbReference>
<dbReference type="GO" id="GO:0048278">
    <property type="term" value="P:vesicle docking"/>
    <property type="evidence" value="ECO:0007669"/>
    <property type="project" value="TreeGrafter"/>
</dbReference>
<organism evidence="5 6">
    <name type="scientific">Zygosaccharomyces rouxii</name>
    <dbReference type="NCBI Taxonomy" id="4956"/>
    <lineage>
        <taxon>Eukaryota</taxon>
        <taxon>Fungi</taxon>
        <taxon>Dikarya</taxon>
        <taxon>Ascomycota</taxon>
        <taxon>Saccharomycotina</taxon>
        <taxon>Saccharomycetes</taxon>
        <taxon>Saccharomycetales</taxon>
        <taxon>Saccharomycetaceae</taxon>
        <taxon>Zygosaccharomyces</taxon>
    </lineage>
</organism>
<evidence type="ECO:0000256" key="3">
    <source>
        <dbReference type="SAM" id="Phobius"/>
    </source>
</evidence>
<dbReference type="PANTHER" id="PTHR19957">
    <property type="entry name" value="SYNTAXIN"/>
    <property type="match status" value="1"/>
</dbReference>
<dbReference type="AlphaFoldDB" id="A0A1Q3AC12"/>
<dbReference type="SUPFAM" id="SSF47661">
    <property type="entry name" value="t-snare proteins"/>
    <property type="match status" value="1"/>
</dbReference>
<dbReference type="Pfam" id="PF14523">
    <property type="entry name" value="Syntaxin_2"/>
    <property type="match status" value="1"/>
</dbReference>
<dbReference type="GO" id="GO:0006906">
    <property type="term" value="P:vesicle fusion"/>
    <property type="evidence" value="ECO:0007669"/>
    <property type="project" value="TreeGrafter"/>
</dbReference>
<dbReference type="GO" id="GO:0012505">
    <property type="term" value="C:endomembrane system"/>
    <property type="evidence" value="ECO:0007669"/>
    <property type="project" value="TreeGrafter"/>
</dbReference>
<evidence type="ECO:0000313" key="5">
    <source>
        <dbReference type="EMBL" id="GAV53188.1"/>
    </source>
</evidence>
<dbReference type="InterPro" id="IPR006011">
    <property type="entry name" value="Syntaxin_N"/>
</dbReference>
<dbReference type="SMART" id="SM00503">
    <property type="entry name" value="SynN"/>
    <property type="match status" value="1"/>
</dbReference>
<dbReference type="Gene3D" id="1.20.58.70">
    <property type="match status" value="1"/>
</dbReference>
<dbReference type="Gene3D" id="1.20.5.110">
    <property type="match status" value="1"/>
</dbReference>
<keyword evidence="3" id="KW-1133">Transmembrane helix</keyword>